<dbReference type="AlphaFoldDB" id="A0A8J5KNP6"/>
<feature type="domain" description="RRM" evidence="1">
    <location>
        <begin position="35"/>
        <end position="67"/>
    </location>
</feature>
<dbReference type="Pfam" id="PF00076">
    <property type="entry name" value="RRM_1"/>
    <property type="match status" value="1"/>
</dbReference>
<dbReference type="EMBL" id="JACMSC010000015">
    <property type="protein sequence ID" value="KAG6487026.1"/>
    <property type="molecule type" value="Genomic_DNA"/>
</dbReference>
<dbReference type="Gene3D" id="3.30.70.330">
    <property type="match status" value="1"/>
</dbReference>
<evidence type="ECO:0000313" key="2">
    <source>
        <dbReference type="EMBL" id="KAG6487026.1"/>
    </source>
</evidence>
<dbReference type="GO" id="GO:0003723">
    <property type="term" value="F:RNA binding"/>
    <property type="evidence" value="ECO:0007669"/>
    <property type="project" value="InterPro"/>
</dbReference>
<reference evidence="2 3" key="1">
    <citation type="submission" date="2020-08" db="EMBL/GenBank/DDBJ databases">
        <title>Plant Genome Project.</title>
        <authorList>
            <person name="Zhang R.-G."/>
        </authorList>
    </citation>
    <scope>NUCLEOTIDE SEQUENCE [LARGE SCALE GENOMIC DNA]</scope>
    <source>
        <tissue evidence="2">Rhizome</tissue>
    </source>
</reference>
<dbReference type="InterPro" id="IPR035979">
    <property type="entry name" value="RBD_domain_sf"/>
</dbReference>
<dbReference type="Proteomes" id="UP000734854">
    <property type="component" value="Unassembled WGS sequence"/>
</dbReference>
<gene>
    <name evidence="2" type="ORF">ZIOFF_055607</name>
</gene>
<keyword evidence="3" id="KW-1185">Reference proteome</keyword>
<evidence type="ECO:0000259" key="1">
    <source>
        <dbReference type="Pfam" id="PF00076"/>
    </source>
</evidence>
<dbReference type="SUPFAM" id="SSF54928">
    <property type="entry name" value="RNA-binding domain, RBD"/>
    <property type="match status" value="1"/>
</dbReference>
<protein>
    <recommendedName>
        <fullName evidence="1">RRM domain-containing protein</fullName>
    </recommendedName>
</protein>
<proteinExistence type="predicted"/>
<sequence>MDAGVFSFIDPSEERLPFLVLSIYFPEDVRALSRLCVKNLPKYANENRLREFFSQKGEVTDAKLMRTRQDS</sequence>
<name>A0A8J5KNP6_ZINOF</name>
<comment type="caution">
    <text evidence="2">The sequence shown here is derived from an EMBL/GenBank/DDBJ whole genome shotgun (WGS) entry which is preliminary data.</text>
</comment>
<accession>A0A8J5KNP6</accession>
<organism evidence="2 3">
    <name type="scientific">Zingiber officinale</name>
    <name type="common">Ginger</name>
    <name type="synonym">Amomum zingiber</name>
    <dbReference type="NCBI Taxonomy" id="94328"/>
    <lineage>
        <taxon>Eukaryota</taxon>
        <taxon>Viridiplantae</taxon>
        <taxon>Streptophyta</taxon>
        <taxon>Embryophyta</taxon>
        <taxon>Tracheophyta</taxon>
        <taxon>Spermatophyta</taxon>
        <taxon>Magnoliopsida</taxon>
        <taxon>Liliopsida</taxon>
        <taxon>Zingiberales</taxon>
        <taxon>Zingiberaceae</taxon>
        <taxon>Zingiber</taxon>
    </lineage>
</organism>
<dbReference type="InterPro" id="IPR012677">
    <property type="entry name" value="Nucleotide-bd_a/b_plait_sf"/>
</dbReference>
<evidence type="ECO:0000313" key="3">
    <source>
        <dbReference type="Proteomes" id="UP000734854"/>
    </source>
</evidence>
<dbReference type="InterPro" id="IPR000504">
    <property type="entry name" value="RRM_dom"/>
</dbReference>